<evidence type="ECO:0000256" key="3">
    <source>
        <dbReference type="ARBA" id="ARBA00022448"/>
    </source>
</evidence>
<dbReference type="Gene3D" id="3.10.105.10">
    <property type="entry name" value="Dipeptide-binding Protein, Domain 3"/>
    <property type="match status" value="1"/>
</dbReference>
<dbReference type="EMBL" id="BJCL01000003">
    <property type="protein sequence ID" value="GCL62388.1"/>
    <property type="molecule type" value="Genomic_DNA"/>
</dbReference>
<dbReference type="InterPro" id="IPR039424">
    <property type="entry name" value="SBP_5"/>
</dbReference>
<dbReference type="GO" id="GO:1904680">
    <property type="term" value="F:peptide transmembrane transporter activity"/>
    <property type="evidence" value="ECO:0007669"/>
    <property type="project" value="TreeGrafter"/>
</dbReference>
<dbReference type="PANTHER" id="PTHR30290:SF10">
    <property type="entry name" value="PERIPLASMIC OLIGOPEPTIDE-BINDING PROTEIN-RELATED"/>
    <property type="match status" value="1"/>
</dbReference>
<dbReference type="OrthoDB" id="9801799at2"/>
<feature type="domain" description="Solute-binding protein family 5" evidence="7">
    <location>
        <begin position="177"/>
        <end position="615"/>
    </location>
</feature>
<gene>
    <name evidence="8" type="ORF">AQPW35_14690</name>
</gene>
<dbReference type="SUPFAM" id="SSF53850">
    <property type="entry name" value="Periplasmic binding protein-like II"/>
    <property type="match status" value="1"/>
</dbReference>
<dbReference type="Proteomes" id="UP000301751">
    <property type="component" value="Unassembled WGS sequence"/>
</dbReference>
<dbReference type="PROSITE" id="PS51257">
    <property type="entry name" value="PROKAR_LIPOPROTEIN"/>
    <property type="match status" value="1"/>
</dbReference>
<evidence type="ECO:0000259" key="7">
    <source>
        <dbReference type="Pfam" id="PF00496"/>
    </source>
</evidence>
<feature type="signal peptide" evidence="6">
    <location>
        <begin position="1"/>
        <end position="27"/>
    </location>
</feature>
<keyword evidence="5" id="KW-1133">Transmembrane helix</keyword>
<dbReference type="InterPro" id="IPR000914">
    <property type="entry name" value="SBP_5_dom"/>
</dbReference>
<comment type="similarity">
    <text evidence="2">Belongs to the bacterial solute-binding protein 5 family.</text>
</comment>
<dbReference type="RefSeq" id="WP_137732151.1">
    <property type="nucleotide sequence ID" value="NZ_BJCL01000003.1"/>
</dbReference>
<dbReference type="GO" id="GO:0015833">
    <property type="term" value="P:peptide transport"/>
    <property type="evidence" value="ECO:0007669"/>
    <property type="project" value="TreeGrafter"/>
</dbReference>
<evidence type="ECO:0000256" key="5">
    <source>
        <dbReference type="SAM" id="Phobius"/>
    </source>
</evidence>
<feature type="transmembrane region" description="Helical" evidence="5">
    <location>
        <begin position="714"/>
        <end position="732"/>
    </location>
</feature>
<dbReference type="AlphaFoldDB" id="A0A480AUG0"/>
<keyword evidence="9" id="KW-1185">Reference proteome</keyword>
<evidence type="ECO:0000313" key="8">
    <source>
        <dbReference type="EMBL" id="GCL62388.1"/>
    </source>
</evidence>
<dbReference type="PANTHER" id="PTHR30290">
    <property type="entry name" value="PERIPLASMIC BINDING COMPONENT OF ABC TRANSPORTER"/>
    <property type="match status" value="1"/>
</dbReference>
<keyword evidence="5" id="KW-0472">Membrane</keyword>
<name>A0A480AUG0_9BURK</name>
<comment type="caution">
    <text evidence="8">The sequence shown here is derived from an EMBL/GenBank/DDBJ whole genome shotgun (WGS) entry which is preliminary data.</text>
</comment>
<sequence length="750" mass="84911">MRGIAVLCTVWWRRAGLALGLASALLAAGCNNNPYPLGAERENTLFYSFDERSPRYLDPTASYSNPETAYTMQAYDPPYGYHYLKRPYQLVPKSAAAVAKPRYLDKNGQTLPEDAPGEQIAESVYDVPIKPGMRFQPHPAFAVDAQGKYRYHSDTPLTRDALGQRRSPWDFEHQGTREVVAEDFVYALKRHATTRIEAPVFAVFAEYVVGLKDYAALVKQEDAKLLSGLPADIRDKPFLDFRRWPLAGATAPEKHLLRIRLKGKYPQWNYWMAMAFTAPVPWEADAFYAQPGMNEAGLSLNQWPVGSGAYMMKEFVRDRRHVMVRNPNYREDLYPCEGMPGDREAGLLDDCGKRMPFIDTLYVTIEKEKVARKEKFKQGFLDVPEIERPEWGVDFRNDADDSDAVAALFKARGFQFPLMTDISNWYLGFNMLDPVVGQGSTPEQAEKNRKLRQALAIVIDYEEGYGRIFKHKGGVAAHSPLPPGLFGSREGEGTFHNPVTHKLVDGKVVRRSVEEAKVLLAEAGYPGGRDAVTGKPLVLNYDFQRAVTPEFKSENDWMVKQFAKLGVQLEIRATDFNQYQDKTLKGKHQIYWAGWLADYPDAENFTFLLYGPNSKSKNNGENISNYQNAEYDALHRQVQMLDDGPAKQAALDRMVAILQQDAPWAFGYFPWGGLAFQQWVHNGKPSILIRDMAKYYRVDPALRAAKQAAWNAPVRWPLVIVAIGVLALLWAARRSVRQRETATARRRAPA</sequence>
<keyword evidence="3" id="KW-0813">Transport</keyword>
<dbReference type="Gene3D" id="3.40.190.10">
    <property type="entry name" value="Periplasmic binding protein-like II"/>
    <property type="match status" value="1"/>
</dbReference>
<evidence type="ECO:0000256" key="1">
    <source>
        <dbReference type="ARBA" id="ARBA00004196"/>
    </source>
</evidence>
<evidence type="ECO:0000313" key="9">
    <source>
        <dbReference type="Proteomes" id="UP000301751"/>
    </source>
</evidence>
<dbReference type="Pfam" id="PF00496">
    <property type="entry name" value="SBP_bac_5"/>
    <property type="match status" value="1"/>
</dbReference>
<proteinExistence type="inferred from homology"/>
<keyword evidence="5" id="KW-0812">Transmembrane</keyword>
<reference evidence="9" key="1">
    <citation type="submission" date="2019-03" db="EMBL/GenBank/DDBJ databases">
        <title>Aquabacterium pictum sp.nov., the first bacteriochlorophyll a-containing freshwater bacterium in the genus Aquabacterium of the class Betaproteobacteria.</title>
        <authorList>
            <person name="Hirose S."/>
            <person name="Tank M."/>
            <person name="Hara E."/>
            <person name="Tamaki H."/>
            <person name="Takaichi S."/>
            <person name="Haruta S."/>
            <person name="Hanada S."/>
        </authorList>
    </citation>
    <scope>NUCLEOTIDE SEQUENCE [LARGE SCALE GENOMIC DNA]</scope>
    <source>
        <strain evidence="9">W35</strain>
    </source>
</reference>
<evidence type="ECO:0000256" key="4">
    <source>
        <dbReference type="ARBA" id="ARBA00022729"/>
    </source>
</evidence>
<comment type="subcellular location">
    <subcellularLocation>
        <location evidence="1">Cell envelope</location>
    </subcellularLocation>
</comment>
<evidence type="ECO:0000256" key="6">
    <source>
        <dbReference type="SAM" id="SignalP"/>
    </source>
</evidence>
<keyword evidence="4 6" id="KW-0732">Signal</keyword>
<dbReference type="GO" id="GO:0030313">
    <property type="term" value="C:cell envelope"/>
    <property type="evidence" value="ECO:0007669"/>
    <property type="project" value="UniProtKB-SubCell"/>
</dbReference>
<accession>A0A480AUG0</accession>
<evidence type="ECO:0000256" key="2">
    <source>
        <dbReference type="ARBA" id="ARBA00005695"/>
    </source>
</evidence>
<organism evidence="8 9">
    <name type="scientific">Pseudaquabacterium pictum</name>
    <dbReference type="NCBI Taxonomy" id="2315236"/>
    <lineage>
        <taxon>Bacteria</taxon>
        <taxon>Pseudomonadati</taxon>
        <taxon>Pseudomonadota</taxon>
        <taxon>Betaproteobacteria</taxon>
        <taxon>Burkholderiales</taxon>
        <taxon>Sphaerotilaceae</taxon>
        <taxon>Pseudaquabacterium</taxon>
    </lineage>
</organism>
<feature type="chain" id="PRO_5019721912" evidence="6">
    <location>
        <begin position="28"/>
        <end position="750"/>
    </location>
</feature>
<protein>
    <submittedName>
        <fullName evidence="8">ABC transporter substrate-binding protein</fullName>
    </submittedName>
</protein>
<dbReference type="CDD" id="cd08505">
    <property type="entry name" value="PBP2_NikA_DppA_OppA_like_18"/>
    <property type="match status" value="1"/>
</dbReference>